<dbReference type="PANTHER" id="PTHR12151">
    <property type="entry name" value="ELECTRON TRANSPORT PROTIN SCO1/SENC FAMILY MEMBER"/>
    <property type="match status" value="1"/>
</dbReference>
<feature type="binding site" evidence="3">
    <location>
        <position position="86"/>
    </location>
    <ligand>
        <name>Cu cation</name>
        <dbReference type="ChEBI" id="CHEBI:23378"/>
    </ligand>
</feature>
<keyword evidence="7" id="KW-1185">Reference proteome</keyword>
<feature type="disulfide bond" description="Redox-active" evidence="4">
    <location>
        <begin position="82"/>
        <end position="86"/>
    </location>
</feature>
<feature type="binding site" evidence="3">
    <location>
        <position position="172"/>
    </location>
    <ligand>
        <name>Cu cation</name>
        <dbReference type="ChEBI" id="CHEBI:23378"/>
    </ligand>
</feature>
<evidence type="ECO:0000256" key="4">
    <source>
        <dbReference type="PIRSR" id="PIRSR603782-2"/>
    </source>
</evidence>
<feature type="binding site" evidence="3">
    <location>
        <position position="82"/>
    </location>
    <ligand>
        <name>Cu cation</name>
        <dbReference type="ChEBI" id="CHEBI:23378"/>
    </ligand>
</feature>
<dbReference type="InterPro" id="IPR036249">
    <property type="entry name" value="Thioredoxin-like_sf"/>
</dbReference>
<evidence type="ECO:0000256" key="2">
    <source>
        <dbReference type="ARBA" id="ARBA00023008"/>
    </source>
</evidence>
<sequence length="212" mass="24142">MQPKRLLWGLGLLGMGLFIGILFLLVQANAPESTPDENTSTEKQPLNWKVEDFTYTDQNGEPFTRSDLEGKVWIADLIFTNCNTVCPPMTANMARLQKKMKEAGVEAEIVSFSIDPERDTPKALKRFGEKHGADFSNWHFLTGYSFEEIQQFADASFHMNLQHNPDNDQVIHGTGFYLVSPKGRVLYQYNGMKPDLEEIIRDIQDLHETKGE</sequence>
<dbReference type="Proteomes" id="UP000199387">
    <property type="component" value="Unassembled WGS sequence"/>
</dbReference>
<dbReference type="Pfam" id="PF02630">
    <property type="entry name" value="SCO1-SenC"/>
    <property type="match status" value="1"/>
</dbReference>
<accession>A0A1G6NU63</accession>
<dbReference type="AlphaFoldDB" id="A0A1G6NU63"/>
<dbReference type="STRING" id="1236220.SAMN04488112_11416"/>
<keyword evidence="4" id="KW-1015">Disulfide bond</keyword>
<dbReference type="Gene3D" id="3.40.30.10">
    <property type="entry name" value="Glutaredoxin"/>
    <property type="match status" value="1"/>
</dbReference>
<name>A0A1G6NU63_9BACL</name>
<organism evidence="6 7">
    <name type="scientific">Melghirimyces thermohalophilus</name>
    <dbReference type="NCBI Taxonomy" id="1236220"/>
    <lineage>
        <taxon>Bacteria</taxon>
        <taxon>Bacillati</taxon>
        <taxon>Bacillota</taxon>
        <taxon>Bacilli</taxon>
        <taxon>Bacillales</taxon>
        <taxon>Thermoactinomycetaceae</taxon>
        <taxon>Melghirimyces</taxon>
    </lineage>
</organism>
<evidence type="ECO:0000256" key="1">
    <source>
        <dbReference type="ARBA" id="ARBA00010996"/>
    </source>
</evidence>
<gene>
    <name evidence="6" type="ORF">SAMN04488112_11416</name>
</gene>
<dbReference type="InterPro" id="IPR003782">
    <property type="entry name" value="SCO1/SenC"/>
</dbReference>
<dbReference type="InterPro" id="IPR013766">
    <property type="entry name" value="Thioredoxin_domain"/>
</dbReference>
<protein>
    <submittedName>
        <fullName evidence="6">Protein SCO1/2</fullName>
    </submittedName>
</protein>
<dbReference type="PROSITE" id="PS51352">
    <property type="entry name" value="THIOREDOXIN_2"/>
    <property type="match status" value="1"/>
</dbReference>
<dbReference type="SUPFAM" id="SSF52833">
    <property type="entry name" value="Thioredoxin-like"/>
    <property type="match status" value="1"/>
</dbReference>
<feature type="domain" description="Thioredoxin" evidence="5">
    <location>
        <begin position="44"/>
        <end position="208"/>
    </location>
</feature>
<dbReference type="EMBL" id="FMZA01000014">
    <property type="protein sequence ID" value="SDC70786.1"/>
    <property type="molecule type" value="Genomic_DNA"/>
</dbReference>
<dbReference type="PANTHER" id="PTHR12151:SF25">
    <property type="entry name" value="LINALOOL DEHYDRATASE_ISOMERASE DOMAIN-CONTAINING PROTEIN"/>
    <property type="match status" value="1"/>
</dbReference>
<reference evidence="6 7" key="1">
    <citation type="submission" date="2016-10" db="EMBL/GenBank/DDBJ databases">
        <authorList>
            <person name="de Groot N.N."/>
        </authorList>
    </citation>
    <scope>NUCLEOTIDE SEQUENCE [LARGE SCALE GENOMIC DNA]</scope>
    <source>
        <strain evidence="6 7">DSM 45514</strain>
    </source>
</reference>
<evidence type="ECO:0000313" key="6">
    <source>
        <dbReference type="EMBL" id="SDC70786.1"/>
    </source>
</evidence>
<evidence type="ECO:0000259" key="5">
    <source>
        <dbReference type="PROSITE" id="PS51352"/>
    </source>
</evidence>
<proteinExistence type="inferred from homology"/>
<evidence type="ECO:0000313" key="7">
    <source>
        <dbReference type="Proteomes" id="UP000199387"/>
    </source>
</evidence>
<dbReference type="RefSeq" id="WP_245662238.1">
    <property type="nucleotide sequence ID" value="NZ_FMZA01000014.1"/>
</dbReference>
<comment type="similarity">
    <text evidence="1">Belongs to the SCO1/2 family.</text>
</comment>
<evidence type="ECO:0000256" key="3">
    <source>
        <dbReference type="PIRSR" id="PIRSR603782-1"/>
    </source>
</evidence>
<dbReference type="CDD" id="cd02968">
    <property type="entry name" value="SCO"/>
    <property type="match status" value="1"/>
</dbReference>
<keyword evidence="2 3" id="KW-0186">Copper</keyword>
<keyword evidence="3" id="KW-0479">Metal-binding</keyword>
<dbReference type="GO" id="GO:0046872">
    <property type="term" value="F:metal ion binding"/>
    <property type="evidence" value="ECO:0007669"/>
    <property type="project" value="UniProtKB-KW"/>
</dbReference>